<dbReference type="InterPro" id="IPR041546">
    <property type="entry name" value="ClpA/ClpB_AAA_lid"/>
</dbReference>
<feature type="domain" description="Clp R" evidence="6">
    <location>
        <begin position="6"/>
        <end position="159"/>
    </location>
</feature>
<dbReference type="InterPro" id="IPR050130">
    <property type="entry name" value="ClpA_ClpB"/>
</dbReference>
<dbReference type="FunFam" id="3.40.50.300:FF:000025">
    <property type="entry name" value="ATP-dependent Clp protease subunit"/>
    <property type="match status" value="1"/>
</dbReference>
<dbReference type="InterPro" id="IPR019489">
    <property type="entry name" value="Clp_ATPase_C"/>
</dbReference>
<dbReference type="PANTHER" id="PTHR11638">
    <property type="entry name" value="ATP-DEPENDENT CLP PROTEASE"/>
    <property type="match status" value="1"/>
</dbReference>
<proteinExistence type="predicted"/>
<accession>A0A7C5YW43</accession>
<dbReference type="Gene3D" id="1.10.1780.10">
    <property type="entry name" value="Clp, N-terminal domain"/>
    <property type="match status" value="1"/>
</dbReference>
<name>A0A7C5YW43_UNCC3</name>
<gene>
    <name evidence="7" type="ORF">ENL96_01555</name>
</gene>
<keyword evidence="7" id="KW-0645">Protease</keyword>
<organism evidence="7">
    <name type="scientific">candidate division CPR3 bacterium</name>
    <dbReference type="NCBI Taxonomy" id="2268181"/>
    <lineage>
        <taxon>Bacteria</taxon>
        <taxon>Bacteria division CPR3</taxon>
    </lineage>
</organism>
<evidence type="ECO:0000259" key="6">
    <source>
        <dbReference type="PROSITE" id="PS51903"/>
    </source>
</evidence>
<keyword evidence="4" id="KW-0143">Chaperone</keyword>
<dbReference type="GO" id="GO:0034605">
    <property type="term" value="P:cellular response to heat"/>
    <property type="evidence" value="ECO:0007669"/>
    <property type="project" value="TreeGrafter"/>
</dbReference>
<dbReference type="Gene3D" id="3.40.50.300">
    <property type="entry name" value="P-loop containing nucleotide triphosphate hydrolases"/>
    <property type="match status" value="2"/>
</dbReference>
<reference evidence="7" key="1">
    <citation type="journal article" date="2020" name="mSystems">
        <title>Genome- and Community-Level Interaction Insights into Carbon Utilization and Element Cycling Functions of Hydrothermarchaeota in Hydrothermal Sediment.</title>
        <authorList>
            <person name="Zhou Z."/>
            <person name="Liu Y."/>
            <person name="Xu W."/>
            <person name="Pan J."/>
            <person name="Luo Z.H."/>
            <person name="Li M."/>
        </authorList>
    </citation>
    <scope>NUCLEOTIDE SEQUENCE [LARGE SCALE GENOMIC DNA]</scope>
    <source>
        <strain evidence="7">SpSt-1042</strain>
    </source>
</reference>
<dbReference type="InterPro" id="IPR003593">
    <property type="entry name" value="AAA+_ATPase"/>
</dbReference>
<dbReference type="InterPro" id="IPR036628">
    <property type="entry name" value="Clp_N_dom_sf"/>
</dbReference>
<evidence type="ECO:0000313" key="7">
    <source>
        <dbReference type="EMBL" id="HHR92176.1"/>
    </source>
</evidence>
<evidence type="ECO:0000256" key="3">
    <source>
        <dbReference type="ARBA" id="ARBA00022840"/>
    </source>
</evidence>
<dbReference type="Gene3D" id="4.10.860.10">
    <property type="entry name" value="UVR domain"/>
    <property type="match status" value="1"/>
</dbReference>
<dbReference type="CDD" id="cd19499">
    <property type="entry name" value="RecA-like_ClpB_Hsp104-like"/>
    <property type="match status" value="1"/>
</dbReference>
<dbReference type="SMART" id="SM00382">
    <property type="entry name" value="AAA"/>
    <property type="match status" value="2"/>
</dbReference>
<dbReference type="SMART" id="SM01086">
    <property type="entry name" value="ClpB_D2-small"/>
    <property type="match status" value="1"/>
</dbReference>
<dbReference type="SUPFAM" id="SSF81923">
    <property type="entry name" value="Double Clp-N motif"/>
    <property type="match status" value="1"/>
</dbReference>
<evidence type="ECO:0000256" key="5">
    <source>
        <dbReference type="PROSITE-ProRule" id="PRU01251"/>
    </source>
</evidence>
<dbReference type="InterPro" id="IPR027417">
    <property type="entry name" value="P-loop_NTPase"/>
</dbReference>
<dbReference type="Pfam" id="PF17871">
    <property type="entry name" value="AAA_lid_9"/>
    <property type="match status" value="1"/>
</dbReference>
<dbReference type="Gene3D" id="1.10.8.60">
    <property type="match status" value="2"/>
</dbReference>
<dbReference type="GO" id="GO:0005737">
    <property type="term" value="C:cytoplasm"/>
    <property type="evidence" value="ECO:0007669"/>
    <property type="project" value="TreeGrafter"/>
</dbReference>
<dbReference type="Pfam" id="PF02861">
    <property type="entry name" value="Clp_N"/>
    <property type="match status" value="1"/>
</dbReference>
<comment type="caution">
    <text evidence="7">The sequence shown here is derived from an EMBL/GenBank/DDBJ whole genome shotgun (WGS) entry which is preliminary data.</text>
</comment>
<evidence type="ECO:0000256" key="1">
    <source>
        <dbReference type="ARBA" id="ARBA00022737"/>
    </source>
</evidence>
<dbReference type="InterPro" id="IPR001270">
    <property type="entry name" value="ClpA/B"/>
</dbReference>
<sequence length="836" mass="93470">MMMNGTEKLTKNAIESISFATKLAEDMNSPTVEIEHLFVGLLSVDKGVAARILREENVDKEKTIEKVKNRILSSLPQRPKATNINIQKPVIGKSFKEVLKAAYSISNAMGHVYVGTEHLLLGILSLKRHDFVKELEKSGINYESVKNKIKEIVHYPEGVLSASELEGKPSPLELLATNLTKLAKQGKLDPIIGRDEEIARVVNILARRSKNNPIIVGEAGVGKTAIVEGLAQKIVSGDVSSVLSGYEIWALNSPSLIAGSQVRGELEAKLIALIEEVERRGNVILFIDEIHNVLDVGSMPGSVSVGSVLAPALSRGRLHCIGTTTTTEYSRIFTKDPALARRFQPVFIEELSVENTIKILKGLKSIYELFHGVLIEDSAIQQAARLSARYITDRFLPDKAIDVLDEACARARVGKLAYPPKYKELANKLRDLQYKKSKLMDSQKYEEAAVVREEENKIAEELLKYRISIQEKWRKEKKSVTADDVRNVISEWTGIPLETITSSKAKRLLSLEKRLKERIVGQPHAIKAVVNAVKRARTGIAEEKRPLASLLFLGPTGVGKTELAKQLAIQLFGSLNSFIQIDMSEMMEQHSVSKLIGAPPGYVGFDYGGQLTEKVWRHPYTVILFDEIEKAHPDVLNVLLQVLEEGHLTDGRGRRVNFKNCVIIMTSNIGADEIGANEELGFKIISREDVNSEKVEKAYDSMKEKIMAKLREHFRPEFLNRIDEIVIFRMLTKKEVREIVQIQIDDLNRRLEERGIKVRISSALLNRISEEGYSEVYGARPIKRQIQDKVEAPLADFLIKSSPPRGTIVYVDIQKEGRPIVKAMKSSTKIATKKSS</sequence>
<evidence type="ECO:0000256" key="2">
    <source>
        <dbReference type="ARBA" id="ARBA00022741"/>
    </source>
</evidence>
<dbReference type="InterPro" id="IPR003959">
    <property type="entry name" value="ATPase_AAA_core"/>
</dbReference>
<dbReference type="GO" id="GO:0005524">
    <property type="term" value="F:ATP binding"/>
    <property type="evidence" value="ECO:0007669"/>
    <property type="project" value="UniProtKB-KW"/>
</dbReference>
<dbReference type="Pfam" id="PF00004">
    <property type="entry name" value="AAA"/>
    <property type="match status" value="1"/>
</dbReference>
<dbReference type="EMBL" id="DRVY01000048">
    <property type="protein sequence ID" value="HHR92176.1"/>
    <property type="molecule type" value="Genomic_DNA"/>
</dbReference>
<dbReference type="SUPFAM" id="SSF52540">
    <property type="entry name" value="P-loop containing nucleoside triphosphate hydrolases"/>
    <property type="match status" value="2"/>
</dbReference>
<dbReference type="PROSITE" id="PS51903">
    <property type="entry name" value="CLP_R"/>
    <property type="match status" value="1"/>
</dbReference>
<evidence type="ECO:0000256" key="4">
    <source>
        <dbReference type="ARBA" id="ARBA00023186"/>
    </source>
</evidence>
<dbReference type="Pfam" id="PF07724">
    <property type="entry name" value="AAA_2"/>
    <property type="match status" value="1"/>
</dbReference>
<protein>
    <submittedName>
        <fullName evidence="7">ATP-dependent Clp protease ATP-binding subunit</fullName>
    </submittedName>
</protein>
<dbReference type="GO" id="GO:0016887">
    <property type="term" value="F:ATP hydrolysis activity"/>
    <property type="evidence" value="ECO:0007669"/>
    <property type="project" value="InterPro"/>
</dbReference>
<dbReference type="CDD" id="cd00009">
    <property type="entry name" value="AAA"/>
    <property type="match status" value="1"/>
</dbReference>
<keyword evidence="7" id="KW-0378">Hydrolase</keyword>
<dbReference type="GO" id="GO:0006508">
    <property type="term" value="P:proteolysis"/>
    <property type="evidence" value="ECO:0007669"/>
    <property type="project" value="UniProtKB-KW"/>
</dbReference>
<dbReference type="InterPro" id="IPR004176">
    <property type="entry name" value="Clp_R_N"/>
</dbReference>
<dbReference type="PRINTS" id="PR00300">
    <property type="entry name" value="CLPPROTEASEA"/>
</dbReference>
<dbReference type="Pfam" id="PF10431">
    <property type="entry name" value="ClpB_D2-small"/>
    <property type="match status" value="1"/>
</dbReference>
<keyword evidence="1 5" id="KW-0677">Repeat</keyword>
<keyword evidence="3 7" id="KW-0067">ATP-binding</keyword>
<dbReference type="GO" id="GO:0008233">
    <property type="term" value="F:peptidase activity"/>
    <property type="evidence" value="ECO:0007669"/>
    <property type="project" value="UniProtKB-KW"/>
</dbReference>
<dbReference type="AlphaFoldDB" id="A0A7C5YW43"/>
<dbReference type="PANTHER" id="PTHR11638:SF18">
    <property type="entry name" value="HEAT SHOCK PROTEIN 104"/>
    <property type="match status" value="1"/>
</dbReference>
<keyword evidence="2" id="KW-0547">Nucleotide-binding</keyword>